<feature type="non-terminal residue" evidence="11">
    <location>
        <position position="226"/>
    </location>
</feature>
<proteinExistence type="inferred from homology"/>
<dbReference type="InterPro" id="IPR001279">
    <property type="entry name" value="Metallo-B-lactamas"/>
</dbReference>
<dbReference type="InterPro" id="IPR035680">
    <property type="entry name" value="Clx_II_MBL"/>
</dbReference>
<comment type="similarity">
    <text evidence="4">Belongs to the metallo-beta-lactamase superfamily. Glyoxalase II family.</text>
</comment>
<dbReference type="SUPFAM" id="SSF56281">
    <property type="entry name" value="Metallo-hydrolase/oxidoreductase"/>
    <property type="match status" value="1"/>
</dbReference>
<evidence type="ECO:0000256" key="5">
    <source>
        <dbReference type="ARBA" id="ARBA00011917"/>
    </source>
</evidence>
<dbReference type="Gene3D" id="3.60.15.10">
    <property type="entry name" value="Ribonuclease Z/Hydroxyacylglutathione hydrolase-like"/>
    <property type="match status" value="1"/>
</dbReference>
<evidence type="ECO:0000256" key="9">
    <source>
        <dbReference type="ARBA" id="ARBA00031044"/>
    </source>
</evidence>
<dbReference type="Pfam" id="PF16123">
    <property type="entry name" value="HAGH_C"/>
    <property type="match status" value="1"/>
</dbReference>
<dbReference type="PANTHER" id="PTHR43705:SF1">
    <property type="entry name" value="HYDROXYACYLGLUTATHIONE HYDROLASE GLOB"/>
    <property type="match status" value="1"/>
</dbReference>
<dbReference type="GO" id="GO:0046872">
    <property type="term" value="F:metal ion binding"/>
    <property type="evidence" value="ECO:0007669"/>
    <property type="project" value="UniProtKB-KW"/>
</dbReference>
<evidence type="ECO:0000256" key="2">
    <source>
        <dbReference type="ARBA" id="ARBA00001947"/>
    </source>
</evidence>
<evidence type="ECO:0000259" key="10">
    <source>
        <dbReference type="SMART" id="SM00849"/>
    </source>
</evidence>
<dbReference type="InterPro" id="IPR017782">
    <property type="entry name" value="Hydroxyacylglutathione_Hdrlase"/>
</dbReference>
<evidence type="ECO:0000256" key="4">
    <source>
        <dbReference type="ARBA" id="ARBA00006759"/>
    </source>
</evidence>
<dbReference type="EC" id="3.1.2.6" evidence="5"/>
<dbReference type="GO" id="GO:0004416">
    <property type="term" value="F:hydroxyacylglutathione hydrolase activity"/>
    <property type="evidence" value="ECO:0007669"/>
    <property type="project" value="UniProtKB-EC"/>
</dbReference>
<organism evidence="11">
    <name type="scientific">marine metagenome</name>
    <dbReference type="NCBI Taxonomy" id="408172"/>
    <lineage>
        <taxon>unclassified sequences</taxon>
        <taxon>metagenomes</taxon>
        <taxon>ecological metagenomes</taxon>
    </lineage>
</organism>
<gene>
    <name evidence="11" type="ORF">METZ01_LOCUS302859</name>
</gene>
<accession>A0A382MPE4</accession>
<sequence>MAAIIDPAESTSIIDFIQKKSLTIETIILTHHHDDHTAGVQDILNFSSVSVYSPDKNISRTSQVVRNNDQINLSFLSLKVFATPGHTLDHLIFYDEHNKILFSGDTLFRFGCGRVFEGTYEQMQLSLQLLVGLDNAAQVYCGHEYTLKNLEFLLSIFPDNEELKISKQRINEQINTTGSSIPFNLGEEKRLNPFLNPRSSYYQDFMKKNKFNDLAMFSYLRDLKNK</sequence>
<dbReference type="CDD" id="cd07723">
    <property type="entry name" value="hydroxyacylglutathione_hydrolase_MBL-fold"/>
    <property type="match status" value="1"/>
</dbReference>
<keyword evidence="7" id="KW-0378">Hydrolase</keyword>
<dbReference type="GO" id="GO:0019243">
    <property type="term" value="P:methylglyoxal catabolic process to D-lactate via S-lactoyl-glutathione"/>
    <property type="evidence" value="ECO:0007669"/>
    <property type="project" value="InterPro"/>
</dbReference>
<comment type="catalytic activity">
    <reaction evidence="1">
        <text>an S-(2-hydroxyacyl)glutathione + H2O = a 2-hydroxy carboxylate + glutathione + H(+)</text>
        <dbReference type="Rhea" id="RHEA:21864"/>
        <dbReference type="ChEBI" id="CHEBI:15377"/>
        <dbReference type="ChEBI" id="CHEBI:15378"/>
        <dbReference type="ChEBI" id="CHEBI:57925"/>
        <dbReference type="ChEBI" id="CHEBI:58896"/>
        <dbReference type="ChEBI" id="CHEBI:71261"/>
        <dbReference type="EC" id="3.1.2.6"/>
    </reaction>
</comment>
<keyword evidence="8" id="KW-0862">Zinc</keyword>
<evidence type="ECO:0000256" key="1">
    <source>
        <dbReference type="ARBA" id="ARBA00001623"/>
    </source>
</evidence>
<dbReference type="NCBIfam" id="TIGR03413">
    <property type="entry name" value="GSH_gloB"/>
    <property type="match status" value="1"/>
</dbReference>
<comment type="cofactor">
    <cofactor evidence="2">
        <name>Zn(2+)</name>
        <dbReference type="ChEBI" id="CHEBI:29105"/>
    </cofactor>
</comment>
<evidence type="ECO:0000256" key="8">
    <source>
        <dbReference type="ARBA" id="ARBA00022833"/>
    </source>
</evidence>
<dbReference type="InterPro" id="IPR036866">
    <property type="entry name" value="RibonucZ/Hydroxyglut_hydro"/>
</dbReference>
<evidence type="ECO:0000256" key="6">
    <source>
        <dbReference type="ARBA" id="ARBA00022723"/>
    </source>
</evidence>
<name>A0A382MPE4_9ZZZZ</name>
<reference evidence="11" key="1">
    <citation type="submission" date="2018-05" db="EMBL/GenBank/DDBJ databases">
        <authorList>
            <person name="Lanie J.A."/>
            <person name="Ng W.-L."/>
            <person name="Kazmierczak K.M."/>
            <person name="Andrzejewski T.M."/>
            <person name="Davidsen T.M."/>
            <person name="Wayne K.J."/>
            <person name="Tettelin H."/>
            <person name="Glass J.I."/>
            <person name="Rusch D."/>
            <person name="Podicherti R."/>
            <person name="Tsui H.-C.T."/>
            <person name="Winkler M.E."/>
        </authorList>
    </citation>
    <scope>NUCLEOTIDE SEQUENCE</scope>
</reference>
<evidence type="ECO:0000313" key="11">
    <source>
        <dbReference type="EMBL" id="SVC50005.1"/>
    </source>
</evidence>
<protein>
    <recommendedName>
        <fullName evidence="5">hydroxyacylglutathione hydrolase</fullName>
        <ecNumber evidence="5">3.1.2.6</ecNumber>
    </recommendedName>
    <alternativeName>
        <fullName evidence="9">Glyoxalase II</fullName>
    </alternativeName>
</protein>
<keyword evidence="6" id="KW-0479">Metal-binding</keyword>
<dbReference type="PANTHER" id="PTHR43705">
    <property type="entry name" value="HYDROXYACYLGLUTATHIONE HYDROLASE"/>
    <property type="match status" value="1"/>
</dbReference>
<evidence type="ECO:0000256" key="3">
    <source>
        <dbReference type="ARBA" id="ARBA00004963"/>
    </source>
</evidence>
<dbReference type="Pfam" id="PF00753">
    <property type="entry name" value="Lactamase_B"/>
    <property type="match status" value="1"/>
</dbReference>
<evidence type="ECO:0000256" key="7">
    <source>
        <dbReference type="ARBA" id="ARBA00022801"/>
    </source>
</evidence>
<dbReference type="InterPro" id="IPR032282">
    <property type="entry name" value="HAGH_C"/>
</dbReference>
<dbReference type="EMBL" id="UINC01094616">
    <property type="protein sequence ID" value="SVC50005.1"/>
    <property type="molecule type" value="Genomic_DNA"/>
</dbReference>
<dbReference type="InterPro" id="IPR050110">
    <property type="entry name" value="Glyoxalase_II_hydrolase"/>
</dbReference>
<dbReference type="AlphaFoldDB" id="A0A382MPE4"/>
<dbReference type="SMART" id="SM00849">
    <property type="entry name" value="Lactamase_B"/>
    <property type="match status" value="1"/>
</dbReference>
<feature type="domain" description="Metallo-beta-lactamase" evidence="10">
    <location>
        <begin position="1"/>
        <end position="143"/>
    </location>
</feature>
<comment type="pathway">
    <text evidence="3">Secondary metabolite metabolism; methylglyoxal degradation; (R)-lactate from methylglyoxal: step 2/2.</text>
</comment>